<protein>
    <submittedName>
        <fullName evidence="3">Short-chain dehydrogenase/reductase SDR</fullName>
    </submittedName>
</protein>
<keyword evidence="4" id="KW-1185">Reference proteome</keyword>
<dbReference type="Gene3D" id="3.40.50.720">
    <property type="entry name" value="NAD(P)-binding Rossmann-like Domain"/>
    <property type="match status" value="1"/>
</dbReference>
<comment type="caution">
    <text evidence="3">The sequence shown here is derived from an EMBL/GenBank/DDBJ whole genome shotgun (WGS) entry which is preliminary data.</text>
</comment>
<evidence type="ECO:0000313" key="4">
    <source>
        <dbReference type="Proteomes" id="UP000006443"/>
    </source>
</evidence>
<dbReference type="STRING" id="555088.DealDRAFT_2108"/>
<sequence length="275" mass="30317">MPPKIAVVTGANSGIGFETAKELAAQDYYVVMVCRNLNKAARSAQIITQQTGAAVDIMQADLASFASIHNFAQNYLNRYDRLDILINNAGLYSDSPQQTEDGYELTMGVNFLGTYLLTRLLLPALLKTEKSRIVNIASRAGFYGKINLAKPFHGPHGFRGYSASKLAQIWFTISLAEELKDKGILVNAVSPGRGATNIWRGESLMMKIVRPFMLRSAQSAAECAKTGLYVALAPEDEITTGLTFEKSKPLPYNQRCLDYQPRQQLMQLAQDIIQG</sequence>
<dbReference type="GO" id="GO:0016491">
    <property type="term" value="F:oxidoreductase activity"/>
    <property type="evidence" value="ECO:0007669"/>
    <property type="project" value="UniProtKB-KW"/>
</dbReference>
<organism evidence="3 4">
    <name type="scientific">Dethiobacter alkaliphilus AHT 1</name>
    <dbReference type="NCBI Taxonomy" id="555088"/>
    <lineage>
        <taxon>Bacteria</taxon>
        <taxon>Bacillati</taxon>
        <taxon>Bacillota</taxon>
        <taxon>Dethiobacteria</taxon>
        <taxon>Dethiobacterales</taxon>
        <taxon>Dethiobacteraceae</taxon>
        <taxon>Dethiobacter</taxon>
    </lineage>
</organism>
<name>C0GHZ9_DETAL</name>
<comment type="similarity">
    <text evidence="2">Belongs to the short-chain dehydrogenases/reductases (SDR) family.</text>
</comment>
<keyword evidence="1" id="KW-0560">Oxidoreductase</keyword>
<dbReference type="EMBL" id="ACJM01000010">
    <property type="protein sequence ID" value="EEG77073.1"/>
    <property type="molecule type" value="Genomic_DNA"/>
</dbReference>
<dbReference type="AlphaFoldDB" id="C0GHZ9"/>
<proteinExistence type="inferred from homology"/>
<dbReference type="PANTHER" id="PTHR43157:SF31">
    <property type="entry name" value="PHOSPHATIDYLINOSITOL-GLYCAN BIOSYNTHESIS CLASS F PROTEIN"/>
    <property type="match status" value="1"/>
</dbReference>
<dbReference type="PRINTS" id="PR00080">
    <property type="entry name" value="SDRFAMILY"/>
</dbReference>
<dbReference type="Pfam" id="PF00106">
    <property type="entry name" value="adh_short"/>
    <property type="match status" value="1"/>
</dbReference>
<dbReference type="InterPro" id="IPR036291">
    <property type="entry name" value="NAD(P)-bd_dom_sf"/>
</dbReference>
<dbReference type="SUPFAM" id="SSF51735">
    <property type="entry name" value="NAD(P)-binding Rossmann-fold domains"/>
    <property type="match status" value="1"/>
</dbReference>
<evidence type="ECO:0000313" key="3">
    <source>
        <dbReference type="EMBL" id="EEG77073.1"/>
    </source>
</evidence>
<dbReference type="eggNOG" id="COG1028">
    <property type="taxonomic scope" value="Bacteria"/>
</dbReference>
<dbReference type="PANTHER" id="PTHR43157">
    <property type="entry name" value="PHOSPHATIDYLINOSITOL-GLYCAN BIOSYNTHESIS CLASS F PROTEIN-RELATED"/>
    <property type="match status" value="1"/>
</dbReference>
<dbReference type="InterPro" id="IPR002347">
    <property type="entry name" value="SDR_fam"/>
</dbReference>
<dbReference type="OrthoDB" id="9809821at2"/>
<dbReference type="Proteomes" id="UP000006443">
    <property type="component" value="Unassembled WGS sequence"/>
</dbReference>
<evidence type="ECO:0000256" key="2">
    <source>
        <dbReference type="RuleBase" id="RU000363"/>
    </source>
</evidence>
<dbReference type="PRINTS" id="PR00081">
    <property type="entry name" value="GDHRDH"/>
</dbReference>
<gene>
    <name evidence="3" type="ORF">DealDRAFT_2108</name>
</gene>
<reference evidence="3 4" key="1">
    <citation type="submission" date="2009-02" db="EMBL/GenBank/DDBJ databases">
        <title>Sequencing of the draft genome and assembly of Dethiobacter alkaliphilus AHT 1.</title>
        <authorList>
            <consortium name="US DOE Joint Genome Institute (JGI-PGF)"/>
            <person name="Lucas S."/>
            <person name="Copeland A."/>
            <person name="Lapidus A."/>
            <person name="Glavina del Rio T."/>
            <person name="Dalin E."/>
            <person name="Tice H."/>
            <person name="Bruce D."/>
            <person name="Goodwin L."/>
            <person name="Pitluck S."/>
            <person name="Larimer F."/>
            <person name="Land M.L."/>
            <person name="Hauser L."/>
            <person name="Muyzer G."/>
        </authorList>
    </citation>
    <scope>NUCLEOTIDE SEQUENCE [LARGE SCALE GENOMIC DNA]</scope>
    <source>
        <strain evidence="3 4">AHT 1</strain>
    </source>
</reference>
<accession>C0GHZ9</accession>
<evidence type="ECO:0000256" key="1">
    <source>
        <dbReference type="ARBA" id="ARBA00023002"/>
    </source>
</evidence>
<dbReference type="RefSeq" id="WP_008517244.1">
    <property type="nucleotide sequence ID" value="NZ_ACJM01000010.1"/>
</dbReference>